<gene>
    <name evidence="6" type="ORF">H8S07_11000</name>
</gene>
<evidence type="ECO:0000256" key="1">
    <source>
        <dbReference type="ARBA" id="ARBA00022729"/>
    </source>
</evidence>
<accession>A0ABR7EWQ6</accession>
<evidence type="ECO:0000313" key="7">
    <source>
        <dbReference type="Proteomes" id="UP000647235"/>
    </source>
</evidence>
<feature type="domain" description="Peptidoglycan hydrolase PcsB coiled-coil" evidence="5">
    <location>
        <begin position="90"/>
        <end position="154"/>
    </location>
</feature>
<comment type="caution">
    <text evidence="6">The sequence shown here is derived from an EMBL/GenBank/DDBJ whole genome shotgun (WGS) entry which is preliminary data.</text>
</comment>
<evidence type="ECO:0000313" key="6">
    <source>
        <dbReference type="EMBL" id="MBC5665782.1"/>
    </source>
</evidence>
<dbReference type="EMBL" id="JACOOY010000015">
    <property type="protein sequence ID" value="MBC5665782.1"/>
    <property type="molecule type" value="Genomic_DNA"/>
</dbReference>
<dbReference type="Proteomes" id="UP000647235">
    <property type="component" value="Unassembled WGS sequence"/>
</dbReference>
<keyword evidence="7" id="KW-1185">Reference proteome</keyword>
<name>A0ABR7EWQ6_9FIRM</name>
<evidence type="ECO:0000256" key="2">
    <source>
        <dbReference type="SAM" id="Coils"/>
    </source>
</evidence>
<keyword evidence="2" id="KW-0175">Coiled coil</keyword>
<evidence type="ECO:0000256" key="3">
    <source>
        <dbReference type="SAM" id="MobiDB-lite"/>
    </source>
</evidence>
<sequence>MKRSRKQHMRCGVALACALMTAVPSIPVQASEVNNLENKTSNLKNQLDGLNQDLVAISDKISATQKKIDQSDNEVYRLEASLKISYNNEEKQYENMKTRIKYMYENGSSTMLTLLLKADSMADFLNKADFIENVTEYDRNMLENMVKVRKGIEEQEKDLKKQQQELSDLKSQMDSEEQQLKNKADATSTDLNDFNKKLKAARAEQARQEELKKKQTQQTKTAKKSTSKKSSTKKHNKKPSSNNSGNTGGNTTGGSGVRHGNYIIPSGGLTPQKGRITYNGHTETYYSQRVLPGGGLGIPGRHIASDGTIRDSGNYIVLASDDYPKGTVVQTSLGPGKVYDTGSGRGNIDLYTDW</sequence>
<dbReference type="Gene3D" id="6.10.250.3150">
    <property type="match status" value="1"/>
</dbReference>
<feature type="chain" id="PRO_5046225641" description="Peptidoglycan hydrolase PcsB coiled-coil domain-containing protein" evidence="4">
    <location>
        <begin position="31"/>
        <end position="354"/>
    </location>
</feature>
<protein>
    <recommendedName>
        <fullName evidence="5">Peptidoglycan hydrolase PcsB coiled-coil domain-containing protein</fullName>
    </recommendedName>
</protein>
<evidence type="ECO:0000259" key="5">
    <source>
        <dbReference type="Pfam" id="PF24568"/>
    </source>
</evidence>
<keyword evidence="1 4" id="KW-0732">Signal</keyword>
<feature type="compositionally biased region" description="Gly residues" evidence="3">
    <location>
        <begin position="246"/>
        <end position="257"/>
    </location>
</feature>
<dbReference type="Pfam" id="PF24568">
    <property type="entry name" value="CC_PcsB"/>
    <property type="match status" value="1"/>
</dbReference>
<evidence type="ECO:0000256" key="4">
    <source>
        <dbReference type="SAM" id="SignalP"/>
    </source>
</evidence>
<feature type="compositionally biased region" description="Basic residues" evidence="3">
    <location>
        <begin position="221"/>
        <end position="238"/>
    </location>
</feature>
<feature type="compositionally biased region" description="Basic and acidic residues" evidence="3">
    <location>
        <begin position="193"/>
        <end position="213"/>
    </location>
</feature>
<dbReference type="InterPro" id="IPR057309">
    <property type="entry name" value="PcsB_CC"/>
</dbReference>
<organism evidence="6 7">
    <name type="scientific">Dorea hominis</name>
    <dbReference type="NCBI Taxonomy" id="2763040"/>
    <lineage>
        <taxon>Bacteria</taxon>
        <taxon>Bacillati</taxon>
        <taxon>Bacillota</taxon>
        <taxon>Clostridia</taxon>
        <taxon>Lachnospirales</taxon>
        <taxon>Lachnospiraceae</taxon>
        <taxon>Dorea</taxon>
    </lineage>
</organism>
<feature type="coiled-coil region" evidence="2">
    <location>
        <begin position="33"/>
        <end position="60"/>
    </location>
</feature>
<feature type="region of interest" description="Disordered" evidence="3">
    <location>
        <begin position="157"/>
        <end position="268"/>
    </location>
</feature>
<reference evidence="6 7" key="1">
    <citation type="submission" date="2020-08" db="EMBL/GenBank/DDBJ databases">
        <title>Genome public.</title>
        <authorList>
            <person name="Liu C."/>
            <person name="Sun Q."/>
        </authorList>
    </citation>
    <scope>NUCLEOTIDE SEQUENCE [LARGE SCALE GENOMIC DNA]</scope>
    <source>
        <strain evidence="6 7">NSJ-36</strain>
    </source>
</reference>
<feature type="compositionally biased region" description="Basic and acidic residues" evidence="3">
    <location>
        <begin position="157"/>
        <end position="184"/>
    </location>
</feature>
<proteinExistence type="predicted"/>
<feature type="signal peptide" evidence="4">
    <location>
        <begin position="1"/>
        <end position="30"/>
    </location>
</feature>
<dbReference type="RefSeq" id="WP_186856006.1">
    <property type="nucleotide sequence ID" value="NZ_JACOOY010000015.1"/>
</dbReference>